<keyword evidence="4" id="KW-1185">Reference proteome</keyword>
<organism evidence="3 5">
    <name type="scientific">Halapricum desulfuricans</name>
    <dbReference type="NCBI Taxonomy" id="2841257"/>
    <lineage>
        <taxon>Archaea</taxon>
        <taxon>Methanobacteriati</taxon>
        <taxon>Methanobacteriota</taxon>
        <taxon>Stenosarchaea group</taxon>
        <taxon>Halobacteria</taxon>
        <taxon>Halobacteriales</taxon>
        <taxon>Haloarculaceae</taxon>
        <taxon>Halapricum</taxon>
    </lineage>
</organism>
<dbReference type="EMBL" id="CP064788">
    <property type="protein sequence ID" value="QSG08323.1"/>
    <property type="molecule type" value="Genomic_DNA"/>
</dbReference>
<evidence type="ECO:0000313" key="4">
    <source>
        <dbReference type="Proteomes" id="UP000662973"/>
    </source>
</evidence>
<dbReference type="Proteomes" id="UP000663305">
    <property type="component" value="Chromosome"/>
</dbReference>
<protein>
    <recommendedName>
        <fullName evidence="1">ChsH2 rubredoxin-like zinc ribbon domain-containing protein</fullName>
    </recommendedName>
</protein>
<evidence type="ECO:0000259" key="1">
    <source>
        <dbReference type="Pfam" id="PF12172"/>
    </source>
</evidence>
<sequence length="53" mass="5796">MTLGTEVEQAMRRTEPDDPELLVYECADCGRAFAREHGACPACDGAVVEVLLR</sequence>
<dbReference type="KEGG" id="hds:HSR122_0919"/>
<evidence type="ECO:0000313" key="3">
    <source>
        <dbReference type="EMBL" id="QSG12562.1"/>
    </source>
</evidence>
<dbReference type="InterPro" id="IPR022002">
    <property type="entry name" value="ChsH2_Znr"/>
</dbReference>
<dbReference type="RefSeq" id="WP_229111465.1">
    <property type="nucleotide sequence ID" value="NZ_CP064788.1"/>
</dbReference>
<evidence type="ECO:0000313" key="2">
    <source>
        <dbReference type="EMBL" id="QSG08323.1"/>
    </source>
</evidence>
<feature type="domain" description="ChsH2 rubredoxin-like zinc ribbon" evidence="1">
    <location>
        <begin position="15"/>
        <end position="47"/>
    </location>
</feature>
<dbReference type="AlphaFoldDB" id="A0A897NII7"/>
<gene>
    <name evidence="3" type="ORF">HSBGL_2155</name>
    <name evidence="2" type="ORF">HSR122_0919</name>
</gene>
<evidence type="ECO:0000313" key="5">
    <source>
        <dbReference type="Proteomes" id="UP000663305"/>
    </source>
</evidence>
<accession>A0A897NII7</accession>
<dbReference type="EMBL" id="CP064789">
    <property type="protein sequence ID" value="QSG12562.1"/>
    <property type="molecule type" value="Genomic_DNA"/>
</dbReference>
<accession>A0A897NB51</accession>
<reference evidence="3 4" key="1">
    <citation type="submission" date="2020-11" db="EMBL/GenBank/DDBJ databases">
        <title>Carbohydrate-dependent, anaerobic sulfur respiration: A novel catabolism in halophilic archaea.</title>
        <authorList>
            <person name="Sorokin D.Y."/>
            <person name="Messina E."/>
            <person name="Smedile F."/>
            <person name="La Cono V."/>
            <person name="Hallsworth J.E."/>
            <person name="Yakimov M.M."/>
        </authorList>
    </citation>
    <scope>NUCLEOTIDE SEQUENCE</scope>
    <source>
        <strain evidence="3">HSR-Bgl</strain>
        <strain evidence="2 4">HSR12-2</strain>
    </source>
</reference>
<dbReference type="Pfam" id="PF12172">
    <property type="entry name" value="zf-ChsH2"/>
    <property type="match status" value="1"/>
</dbReference>
<dbReference type="Proteomes" id="UP000662973">
    <property type="component" value="Chromosome"/>
</dbReference>
<proteinExistence type="predicted"/>
<name>A0A897NII7_9EURY</name>
<dbReference type="GeneID" id="68861682"/>